<dbReference type="EMBL" id="CADEPI010000208">
    <property type="protein sequence ID" value="CAB3380449.1"/>
    <property type="molecule type" value="Genomic_DNA"/>
</dbReference>
<proteinExistence type="predicted"/>
<protein>
    <submittedName>
        <fullName evidence="2">Uncharacterized protein</fullName>
    </submittedName>
</protein>
<feature type="region of interest" description="Disordered" evidence="1">
    <location>
        <begin position="50"/>
        <end position="98"/>
    </location>
</feature>
<feature type="compositionally biased region" description="Basic and acidic residues" evidence="1">
    <location>
        <begin position="67"/>
        <end position="77"/>
    </location>
</feature>
<keyword evidence="3" id="KW-1185">Reference proteome</keyword>
<reference evidence="2 3" key="1">
    <citation type="submission" date="2020-04" db="EMBL/GenBank/DDBJ databases">
        <authorList>
            <person name="Alioto T."/>
            <person name="Alioto T."/>
            <person name="Gomez Garrido J."/>
        </authorList>
    </citation>
    <scope>NUCLEOTIDE SEQUENCE [LARGE SCALE GENOMIC DNA]</scope>
</reference>
<evidence type="ECO:0000313" key="3">
    <source>
        <dbReference type="Proteomes" id="UP000494165"/>
    </source>
</evidence>
<accession>A0A8S1DHE2</accession>
<name>A0A8S1DHE2_9INSE</name>
<comment type="caution">
    <text evidence="2">The sequence shown here is derived from an EMBL/GenBank/DDBJ whole genome shotgun (WGS) entry which is preliminary data.</text>
</comment>
<feature type="region of interest" description="Disordered" evidence="1">
    <location>
        <begin position="146"/>
        <end position="168"/>
    </location>
</feature>
<organism evidence="2 3">
    <name type="scientific">Cloeon dipterum</name>
    <dbReference type="NCBI Taxonomy" id="197152"/>
    <lineage>
        <taxon>Eukaryota</taxon>
        <taxon>Metazoa</taxon>
        <taxon>Ecdysozoa</taxon>
        <taxon>Arthropoda</taxon>
        <taxon>Hexapoda</taxon>
        <taxon>Insecta</taxon>
        <taxon>Pterygota</taxon>
        <taxon>Palaeoptera</taxon>
        <taxon>Ephemeroptera</taxon>
        <taxon>Pisciforma</taxon>
        <taxon>Baetidae</taxon>
        <taxon>Cloeon</taxon>
    </lineage>
</organism>
<feature type="region of interest" description="Disordered" evidence="1">
    <location>
        <begin position="1"/>
        <end position="22"/>
    </location>
</feature>
<evidence type="ECO:0000256" key="1">
    <source>
        <dbReference type="SAM" id="MobiDB-lite"/>
    </source>
</evidence>
<gene>
    <name evidence="2" type="ORF">CLODIP_2_CD12674</name>
</gene>
<evidence type="ECO:0000313" key="2">
    <source>
        <dbReference type="EMBL" id="CAB3380449.1"/>
    </source>
</evidence>
<dbReference type="OrthoDB" id="6730379at2759"/>
<dbReference type="AlphaFoldDB" id="A0A8S1DHE2"/>
<sequence>MSYKEELNNQPPLPLEPLPRGSEDERRLWIGNLDPRVTDLTYYSTAKAPWQASRGAMHSSHTTTSVPKEDLERHKPEILIPALSGTKTKSDEKKASPMTKIQEIEAKLQRMQNSSQAFNLTATASKPKIAPKGPLVVPGMVLYKPQPQLKDKAAPYNKNDRRHHRHRR</sequence>
<dbReference type="Proteomes" id="UP000494165">
    <property type="component" value="Unassembled WGS sequence"/>
</dbReference>